<organism evidence="2 3">
    <name type="scientific">Gaiella occulta</name>
    <dbReference type="NCBI Taxonomy" id="1002870"/>
    <lineage>
        <taxon>Bacteria</taxon>
        <taxon>Bacillati</taxon>
        <taxon>Actinomycetota</taxon>
        <taxon>Thermoleophilia</taxon>
        <taxon>Gaiellales</taxon>
        <taxon>Gaiellaceae</taxon>
        <taxon>Gaiella</taxon>
    </lineage>
</organism>
<accession>A0A7M2YXV3</accession>
<keyword evidence="3" id="KW-1185">Reference proteome</keyword>
<gene>
    <name evidence="2" type="ORF">Gocc_0774</name>
</gene>
<reference evidence="2 3" key="1">
    <citation type="submission" date="2018-07" db="EMBL/GenBank/DDBJ databases">
        <title>High-quality-draft genome sequence of Gaiella occulta.</title>
        <authorList>
            <person name="Severino R."/>
            <person name="Froufe H.J.C."/>
            <person name="Rainey F.A."/>
            <person name="Barroso C."/>
            <person name="Albuquerque L."/>
            <person name="Lobo-Da-Cunha A."/>
            <person name="Da Costa M.S."/>
            <person name="Egas C."/>
        </authorList>
    </citation>
    <scope>NUCLEOTIDE SEQUENCE [LARGE SCALE GENOMIC DNA]</scope>
    <source>
        <strain evidence="2 3">F2-233</strain>
    </source>
</reference>
<dbReference type="Proteomes" id="UP000254134">
    <property type="component" value="Unassembled WGS sequence"/>
</dbReference>
<dbReference type="RefSeq" id="WP_114795237.1">
    <property type="nucleotide sequence ID" value="NZ_QQZY01000002.1"/>
</dbReference>
<feature type="coiled-coil region" evidence="1">
    <location>
        <begin position="74"/>
        <end position="101"/>
    </location>
</feature>
<keyword evidence="1" id="KW-0175">Coiled coil</keyword>
<evidence type="ECO:0000313" key="2">
    <source>
        <dbReference type="EMBL" id="RDI74976.1"/>
    </source>
</evidence>
<comment type="caution">
    <text evidence="2">The sequence shown here is derived from an EMBL/GenBank/DDBJ whole genome shotgun (WGS) entry which is preliminary data.</text>
</comment>
<proteinExistence type="predicted"/>
<dbReference type="EMBL" id="QQZY01000002">
    <property type="protein sequence ID" value="RDI74976.1"/>
    <property type="molecule type" value="Genomic_DNA"/>
</dbReference>
<evidence type="ECO:0000313" key="3">
    <source>
        <dbReference type="Proteomes" id="UP000254134"/>
    </source>
</evidence>
<name>A0A7M2YXV3_9ACTN</name>
<dbReference type="AlphaFoldDB" id="A0A7M2YXV3"/>
<sequence>MDEQALERAKRRIAEAREGRREEARFEAALQRSREEVEALGRVAAALAAAVPDRVGDAVQEGLRREVLPVARNLGEIRGLLNNVIGRLERLEQELIAERNARLDDLTLLVDLVSSGWRGVDGRLQRIESAAGGEVVPLRSEHVAAAS</sequence>
<protein>
    <submittedName>
        <fullName evidence="2">Uncharacterized protein</fullName>
    </submittedName>
</protein>
<reference evidence="3" key="2">
    <citation type="journal article" date="2019" name="MicrobiologyOpen">
        <title>High-quality draft genome sequence of Gaiella occulta isolated from a 150 meter deep mineral water borehole and comparison with the genome sequences of other deep-branching lineages of the phylum Actinobacteria.</title>
        <authorList>
            <person name="Severino R."/>
            <person name="Froufe H.J.C."/>
            <person name="Barroso C."/>
            <person name="Albuquerque L."/>
            <person name="Lobo-da-Cunha A."/>
            <person name="da Costa M.S."/>
            <person name="Egas C."/>
        </authorList>
    </citation>
    <scope>NUCLEOTIDE SEQUENCE [LARGE SCALE GENOMIC DNA]</scope>
    <source>
        <strain evidence="3">F2-233</strain>
    </source>
</reference>
<evidence type="ECO:0000256" key="1">
    <source>
        <dbReference type="SAM" id="Coils"/>
    </source>
</evidence>